<gene>
    <name evidence="1" type="ORF">MILVUS5_LOCUS7248</name>
</gene>
<protein>
    <submittedName>
        <fullName evidence="1">Uncharacterized protein</fullName>
    </submittedName>
</protein>
<evidence type="ECO:0000313" key="1">
    <source>
        <dbReference type="EMBL" id="CAJ2636794.1"/>
    </source>
</evidence>
<proteinExistence type="predicted"/>
<organism evidence="1 2">
    <name type="scientific">Trifolium pratense</name>
    <name type="common">Red clover</name>
    <dbReference type="NCBI Taxonomy" id="57577"/>
    <lineage>
        <taxon>Eukaryota</taxon>
        <taxon>Viridiplantae</taxon>
        <taxon>Streptophyta</taxon>
        <taxon>Embryophyta</taxon>
        <taxon>Tracheophyta</taxon>
        <taxon>Spermatophyta</taxon>
        <taxon>Magnoliopsida</taxon>
        <taxon>eudicotyledons</taxon>
        <taxon>Gunneridae</taxon>
        <taxon>Pentapetalae</taxon>
        <taxon>rosids</taxon>
        <taxon>fabids</taxon>
        <taxon>Fabales</taxon>
        <taxon>Fabaceae</taxon>
        <taxon>Papilionoideae</taxon>
        <taxon>50 kb inversion clade</taxon>
        <taxon>NPAAA clade</taxon>
        <taxon>Hologalegina</taxon>
        <taxon>IRL clade</taxon>
        <taxon>Trifolieae</taxon>
        <taxon>Trifolium</taxon>
    </lineage>
</organism>
<keyword evidence="2" id="KW-1185">Reference proteome</keyword>
<evidence type="ECO:0000313" key="2">
    <source>
        <dbReference type="Proteomes" id="UP001177021"/>
    </source>
</evidence>
<sequence length="127" mass="14471">MGTHIVLVVGLICAVFDVKSMKSREILIKQSTQLKSLTLSSLPKLKQIWNFKVTLIPKPSYRKNKLTGSTDGGGGGGGWEKEYGLGFQRDRRRRFRDLGFQREKFYVFAVIWDLGIWDLGISKSFMP</sequence>
<accession>A0ACB0IW33</accession>
<reference evidence="1" key="1">
    <citation type="submission" date="2023-10" db="EMBL/GenBank/DDBJ databases">
        <authorList>
            <person name="Rodriguez Cubillos JULIANA M."/>
            <person name="De Vega J."/>
        </authorList>
    </citation>
    <scope>NUCLEOTIDE SEQUENCE</scope>
</reference>
<dbReference type="EMBL" id="CASHSV030000013">
    <property type="protein sequence ID" value="CAJ2636794.1"/>
    <property type="molecule type" value="Genomic_DNA"/>
</dbReference>
<comment type="caution">
    <text evidence="1">The sequence shown here is derived from an EMBL/GenBank/DDBJ whole genome shotgun (WGS) entry which is preliminary data.</text>
</comment>
<name>A0ACB0IW33_TRIPR</name>
<dbReference type="Proteomes" id="UP001177021">
    <property type="component" value="Unassembled WGS sequence"/>
</dbReference>